<reference evidence="1" key="2">
    <citation type="submission" date="2020-05" db="UniProtKB">
        <authorList>
            <consortium name="EnsemblMetazoa"/>
        </authorList>
    </citation>
    <scope>IDENTIFICATION</scope>
    <source>
        <strain evidence="1">WRAIR2</strain>
    </source>
</reference>
<evidence type="ECO:0000313" key="1">
    <source>
        <dbReference type="EnsemblMetazoa" id="ADIR015915-PA"/>
    </source>
</evidence>
<protein>
    <submittedName>
        <fullName evidence="1">Uncharacterized protein</fullName>
    </submittedName>
</protein>
<dbReference type="InterPro" id="IPR009218">
    <property type="entry name" value="HD_phosphohydro"/>
</dbReference>
<sequence>MDTIWDNISTALELPPETSERWLGKLRSQYAQSNRHYHTEGELIRRKVPHLTGASICFQLATLFQYYHFESDKDCVARNCEAIGEFFAEAQLDNKTLEANVKRLLGDLQTDAGDLSEDDVQFFQDLDLLVLGTPAEEYKQYTQQLRNECPAEDVSSYDKMRLKLLRTLSGIPCIYLSKGFSDQFESIARTNIEQEINDLQSK</sequence>
<accession>A0A1Y9H2N5</accession>
<organism evidence="1 2">
    <name type="scientific">Anopheles dirus</name>
    <dbReference type="NCBI Taxonomy" id="7168"/>
    <lineage>
        <taxon>Eukaryota</taxon>
        <taxon>Metazoa</taxon>
        <taxon>Ecdysozoa</taxon>
        <taxon>Arthropoda</taxon>
        <taxon>Hexapoda</taxon>
        <taxon>Insecta</taxon>
        <taxon>Pterygota</taxon>
        <taxon>Neoptera</taxon>
        <taxon>Endopterygota</taxon>
        <taxon>Diptera</taxon>
        <taxon>Nematocera</taxon>
        <taxon>Culicoidea</taxon>
        <taxon>Culicidae</taxon>
        <taxon>Anophelinae</taxon>
        <taxon>Anopheles</taxon>
    </lineage>
</organism>
<name>A0A1Y9H2N5_9DIPT</name>
<dbReference type="PANTHER" id="PTHR21174:SF0">
    <property type="entry name" value="HD PHOSPHOHYDROLASE FAMILY PROTEIN-RELATED"/>
    <property type="match status" value="1"/>
</dbReference>
<proteinExistence type="predicted"/>
<keyword evidence="2" id="KW-1185">Reference proteome</keyword>
<dbReference type="AlphaFoldDB" id="A0A1Y9H2N5"/>
<dbReference type="Proteomes" id="UP000075884">
    <property type="component" value="Unassembled WGS sequence"/>
</dbReference>
<dbReference type="PIRSF" id="PIRSF035170">
    <property type="entry name" value="HD_phosphohydro"/>
    <property type="match status" value="1"/>
</dbReference>
<evidence type="ECO:0000313" key="2">
    <source>
        <dbReference type="Proteomes" id="UP000075884"/>
    </source>
</evidence>
<dbReference type="EnsemblMetazoa" id="ADIR015915-RA">
    <property type="protein sequence ID" value="ADIR015915-PA"/>
    <property type="gene ID" value="ADIR015915"/>
</dbReference>
<dbReference type="VEuPathDB" id="VectorBase:ADIR015915"/>
<reference evidence="2" key="1">
    <citation type="submission" date="2013-03" db="EMBL/GenBank/DDBJ databases">
        <title>The Genome Sequence of Anopheles dirus WRAIR2.</title>
        <authorList>
            <consortium name="The Broad Institute Genomics Platform"/>
            <person name="Neafsey D.E."/>
            <person name="Walton C."/>
            <person name="Walker B."/>
            <person name="Young S.K."/>
            <person name="Zeng Q."/>
            <person name="Gargeya S."/>
            <person name="Fitzgerald M."/>
            <person name="Haas B."/>
            <person name="Abouelleil A."/>
            <person name="Allen A.W."/>
            <person name="Alvarado L."/>
            <person name="Arachchi H.M."/>
            <person name="Berlin A.M."/>
            <person name="Chapman S.B."/>
            <person name="Gainer-Dewar J."/>
            <person name="Goldberg J."/>
            <person name="Griggs A."/>
            <person name="Gujja S."/>
            <person name="Hansen M."/>
            <person name="Howarth C."/>
            <person name="Imamovic A."/>
            <person name="Ireland A."/>
            <person name="Larimer J."/>
            <person name="McCowan C."/>
            <person name="Murphy C."/>
            <person name="Pearson M."/>
            <person name="Poon T.W."/>
            <person name="Priest M."/>
            <person name="Roberts A."/>
            <person name="Saif S."/>
            <person name="Shea T."/>
            <person name="Sisk P."/>
            <person name="Sykes S."/>
            <person name="Wortman J."/>
            <person name="Nusbaum C."/>
            <person name="Birren B."/>
        </authorList>
    </citation>
    <scope>NUCLEOTIDE SEQUENCE [LARGE SCALE GENOMIC DNA]</scope>
    <source>
        <strain evidence="2">WRAIR2</strain>
    </source>
</reference>
<dbReference type="PANTHER" id="PTHR21174">
    <property type="match status" value="1"/>
</dbReference>